<accession>A0A291IRL2</accession>
<dbReference type="KEGG" id="mlac:CP520_01110"/>
<sequence length="237" mass="27364">MKIKNNARLDLIVEQINPNSVIADIGTDHAYLPIKAINNKQAKHAYAVDVNEKPLHQASENIKKANLSDDIETILSDGLDFFNKNKTYLDYVVIAGLGSTTISEILANDYEGIQTYLLCSNTNPSLIRKKLQEKGLMIKQEKFFLDNNKKYWLIEAVRENGRVIKTSFDVNIGTDETLFFDPEYRNWLFEELVKNENIKNVSKDKKKQKEVKKVIKQIRKAIKYGNREINKISRKEI</sequence>
<dbReference type="PANTHER" id="PTHR38451:SF1">
    <property type="entry name" value="TRNA (ADENINE(22)-N(1))-METHYLTRANSFERASE"/>
    <property type="match status" value="1"/>
</dbReference>
<dbReference type="Gene3D" id="3.40.50.150">
    <property type="entry name" value="Vaccinia Virus protein VP39"/>
    <property type="match status" value="1"/>
</dbReference>
<keyword evidence="2" id="KW-1185">Reference proteome</keyword>
<organism evidence="1 2">
    <name type="scientific">Mesoplasma lactucae ATCC 49193</name>
    <dbReference type="NCBI Taxonomy" id="81460"/>
    <lineage>
        <taxon>Bacteria</taxon>
        <taxon>Bacillati</taxon>
        <taxon>Mycoplasmatota</taxon>
        <taxon>Mollicutes</taxon>
        <taxon>Entomoplasmatales</taxon>
        <taxon>Entomoplasmataceae</taxon>
        <taxon>Mesoplasma</taxon>
    </lineage>
</organism>
<dbReference type="OrthoDB" id="5881184at2"/>
<name>A0A291IRL2_9MOLU</name>
<protein>
    <submittedName>
        <fullName evidence="1">Uncharacterized protein</fullName>
    </submittedName>
</protein>
<dbReference type="InterPro" id="IPR029063">
    <property type="entry name" value="SAM-dependent_MTases_sf"/>
</dbReference>
<gene>
    <name evidence="1" type="ORF">CP520_01110</name>
</gene>
<dbReference type="AlphaFoldDB" id="A0A291IRL2"/>
<dbReference type="PIRSF" id="PIRSF018637">
    <property type="entry name" value="TrmK"/>
    <property type="match status" value="1"/>
</dbReference>
<dbReference type="EMBL" id="CP023668">
    <property type="protein sequence ID" value="ATG97356.1"/>
    <property type="molecule type" value="Genomic_DNA"/>
</dbReference>
<reference evidence="1 2" key="1">
    <citation type="submission" date="2017-09" db="EMBL/GenBank/DDBJ databases">
        <title>SPAdes assembly of the Mesoplasma lactucae genome.</title>
        <authorList>
            <person name="Knight T.F."/>
            <person name="Rubinstein R."/>
            <person name="Citino T."/>
        </authorList>
    </citation>
    <scope>NUCLEOTIDE SEQUENCE [LARGE SCALE GENOMIC DNA]</scope>
    <source>
        <strain evidence="1 2">831-C4</strain>
    </source>
</reference>
<evidence type="ECO:0000313" key="2">
    <source>
        <dbReference type="Proteomes" id="UP000232227"/>
    </source>
</evidence>
<dbReference type="GO" id="GO:0160105">
    <property type="term" value="F:tRNA (adenine(22)-N1)-methyltransferase activity"/>
    <property type="evidence" value="ECO:0007669"/>
    <property type="project" value="InterPro"/>
</dbReference>
<dbReference type="PANTHER" id="PTHR38451">
    <property type="entry name" value="TRNA (ADENINE(22)-N(1))-METHYLTRANSFERASE"/>
    <property type="match status" value="1"/>
</dbReference>
<dbReference type="Proteomes" id="UP000232227">
    <property type="component" value="Chromosome"/>
</dbReference>
<dbReference type="Pfam" id="PF12847">
    <property type="entry name" value="Methyltransf_18"/>
    <property type="match status" value="1"/>
</dbReference>
<proteinExistence type="predicted"/>
<dbReference type="RefSeq" id="WP_096862644.1">
    <property type="nucleotide sequence ID" value="NZ_CP023668.1"/>
</dbReference>
<evidence type="ECO:0000313" key="1">
    <source>
        <dbReference type="EMBL" id="ATG97356.1"/>
    </source>
</evidence>
<dbReference type="InterPro" id="IPR006901">
    <property type="entry name" value="TrmK"/>
</dbReference>
<dbReference type="SUPFAM" id="SSF53335">
    <property type="entry name" value="S-adenosyl-L-methionine-dependent methyltransferases"/>
    <property type="match status" value="1"/>
</dbReference>